<name>A0A944CJM8_9BACI</name>
<keyword evidence="1" id="KW-0046">Antibiotic resistance</keyword>
<dbReference type="InterPro" id="IPR016181">
    <property type="entry name" value="Acyl_CoA_acyltransferase"/>
</dbReference>
<protein>
    <submittedName>
        <fullName evidence="3">GNAT family N-acetyltransferase</fullName>
    </submittedName>
</protein>
<dbReference type="PROSITE" id="PS51186">
    <property type="entry name" value="GNAT"/>
    <property type="match status" value="1"/>
</dbReference>
<dbReference type="GO" id="GO:0046677">
    <property type="term" value="P:response to antibiotic"/>
    <property type="evidence" value="ECO:0007669"/>
    <property type="project" value="UniProtKB-KW"/>
</dbReference>
<dbReference type="InterPro" id="IPR000182">
    <property type="entry name" value="GNAT_dom"/>
</dbReference>
<dbReference type="Pfam" id="PF13523">
    <property type="entry name" value="Acetyltransf_8"/>
    <property type="match status" value="1"/>
</dbReference>
<dbReference type="PANTHER" id="PTHR31438:SF1">
    <property type="entry name" value="LYSINE N-ACYLTRANSFERASE C17G9.06C-RELATED"/>
    <property type="match status" value="1"/>
</dbReference>
<feature type="domain" description="N-acetyltransferase" evidence="2">
    <location>
        <begin position="8"/>
        <end position="176"/>
    </location>
</feature>
<comment type="caution">
    <text evidence="3">The sequence shown here is derived from an EMBL/GenBank/DDBJ whole genome shotgun (WGS) entry which is preliminary data.</text>
</comment>
<dbReference type="GO" id="GO:0016410">
    <property type="term" value="F:N-acyltransferase activity"/>
    <property type="evidence" value="ECO:0007669"/>
    <property type="project" value="TreeGrafter"/>
</dbReference>
<dbReference type="RefSeq" id="WP_213367538.1">
    <property type="nucleotide sequence ID" value="NZ_QTKX01000001.1"/>
</dbReference>
<dbReference type="PANTHER" id="PTHR31438">
    <property type="entry name" value="LYSINE N-ACYLTRANSFERASE C17G9.06C-RELATED"/>
    <property type="match status" value="1"/>
</dbReference>
<keyword evidence="4" id="KW-1185">Reference proteome</keyword>
<organism evidence="3 4">
    <name type="scientific">Mesobacillus boroniphilus</name>
    <dbReference type="NCBI Taxonomy" id="308892"/>
    <lineage>
        <taxon>Bacteria</taxon>
        <taxon>Bacillati</taxon>
        <taxon>Bacillota</taxon>
        <taxon>Bacilli</taxon>
        <taxon>Bacillales</taxon>
        <taxon>Bacillaceae</taxon>
        <taxon>Mesobacillus</taxon>
    </lineage>
</organism>
<dbReference type="Proteomes" id="UP000761411">
    <property type="component" value="Unassembled WGS sequence"/>
</dbReference>
<dbReference type="AlphaFoldDB" id="A0A944CJM8"/>
<dbReference type="SUPFAM" id="SSF55729">
    <property type="entry name" value="Acyl-CoA N-acyltransferases (Nat)"/>
    <property type="match status" value="1"/>
</dbReference>
<sequence length="176" mass="20661">MFFQNGSLSVRRLKEQDKYLLAKWLSTPVVLKYYEGRDNPFDLDKVDSVFYASEDDEVKCIIEYEGKPIGYIQYYELDEAAKKEYGYESGKIFGTDQFIGEVGYWNRGIGTLLVTSMTDFLFKHMKADKSVLDPQVWNERAIKCYEKCGFNKVKLLPKHELHEGKFRDCWLIESNK</sequence>
<reference evidence="3 4" key="1">
    <citation type="journal article" date="2021" name="Microorganisms">
        <title>Bacterial Dimethylsulfoniopropionate Biosynthesis in the East China Sea.</title>
        <authorList>
            <person name="Liu J."/>
            <person name="Zhang Y."/>
            <person name="Liu J."/>
            <person name="Zhong H."/>
            <person name="Williams B.T."/>
            <person name="Zheng Y."/>
            <person name="Curson A.R.J."/>
            <person name="Sun C."/>
            <person name="Sun H."/>
            <person name="Song D."/>
            <person name="Wagner Mackenzie B."/>
            <person name="Bermejo Martinez A."/>
            <person name="Todd J.D."/>
            <person name="Zhang X.H."/>
        </authorList>
    </citation>
    <scope>NUCLEOTIDE SEQUENCE [LARGE SCALE GENOMIC DNA]</scope>
    <source>
        <strain evidence="3 4">ESS08</strain>
    </source>
</reference>
<evidence type="ECO:0000313" key="4">
    <source>
        <dbReference type="Proteomes" id="UP000761411"/>
    </source>
</evidence>
<gene>
    <name evidence="3" type="ORF">DYI25_06180</name>
</gene>
<dbReference type="Gene3D" id="3.40.630.30">
    <property type="match status" value="1"/>
</dbReference>
<proteinExistence type="predicted"/>
<evidence type="ECO:0000256" key="1">
    <source>
        <dbReference type="ARBA" id="ARBA00023251"/>
    </source>
</evidence>
<accession>A0A944CJM8</accession>
<evidence type="ECO:0000259" key="2">
    <source>
        <dbReference type="PROSITE" id="PS51186"/>
    </source>
</evidence>
<evidence type="ECO:0000313" key="3">
    <source>
        <dbReference type="EMBL" id="MBS8264019.1"/>
    </source>
</evidence>
<dbReference type="EMBL" id="QTKX01000001">
    <property type="protein sequence ID" value="MBS8264019.1"/>
    <property type="molecule type" value="Genomic_DNA"/>
</dbReference>